<dbReference type="SUPFAM" id="SSF53335">
    <property type="entry name" value="S-adenosyl-L-methionine-dependent methyltransferases"/>
    <property type="match status" value="1"/>
</dbReference>
<name>A0A502CK24_9MICO</name>
<dbReference type="CDD" id="cd02440">
    <property type="entry name" value="AdoMet_MTases"/>
    <property type="match status" value="1"/>
</dbReference>
<dbReference type="PANTHER" id="PTHR43861:SF3">
    <property type="entry name" value="PUTATIVE (AFU_ORTHOLOGUE AFUA_2G14390)-RELATED"/>
    <property type="match status" value="1"/>
</dbReference>
<comment type="caution">
    <text evidence="4">The sequence shown here is derived from an EMBL/GenBank/DDBJ whole genome shotgun (WGS) entry which is preliminary data.</text>
</comment>
<dbReference type="GO" id="GO:0008168">
    <property type="term" value="F:methyltransferase activity"/>
    <property type="evidence" value="ECO:0007669"/>
    <property type="project" value="UniProtKB-KW"/>
</dbReference>
<accession>A0A502CK24</accession>
<evidence type="ECO:0000313" key="5">
    <source>
        <dbReference type="Proteomes" id="UP000317722"/>
    </source>
</evidence>
<dbReference type="InterPro" id="IPR029063">
    <property type="entry name" value="SAM-dependent_MTases_sf"/>
</dbReference>
<protein>
    <submittedName>
        <fullName evidence="4">Class I SAM-dependent methyltransferase</fullName>
    </submittedName>
</protein>
<dbReference type="Pfam" id="PF13649">
    <property type="entry name" value="Methyltransf_25"/>
    <property type="match status" value="1"/>
</dbReference>
<dbReference type="AlphaFoldDB" id="A0A502CK24"/>
<dbReference type="Gene3D" id="3.40.50.150">
    <property type="entry name" value="Vaccinia Virus protein VP39"/>
    <property type="match status" value="1"/>
</dbReference>
<dbReference type="InterPro" id="IPR041698">
    <property type="entry name" value="Methyltransf_25"/>
</dbReference>
<organism evidence="4 5">
    <name type="scientific">Pedococcus bigeumensis</name>
    <dbReference type="NCBI Taxonomy" id="433644"/>
    <lineage>
        <taxon>Bacteria</taxon>
        <taxon>Bacillati</taxon>
        <taxon>Actinomycetota</taxon>
        <taxon>Actinomycetes</taxon>
        <taxon>Micrococcales</taxon>
        <taxon>Intrasporangiaceae</taxon>
        <taxon>Pedococcus</taxon>
    </lineage>
</organism>
<dbReference type="EMBL" id="RCZM01000008">
    <property type="protein sequence ID" value="TPG12930.1"/>
    <property type="molecule type" value="Genomic_DNA"/>
</dbReference>
<evidence type="ECO:0000256" key="2">
    <source>
        <dbReference type="SAM" id="MobiDB-lite"/>
    </source>
</evidence>
<proteinExistence type="predicted"/>
<feature type="region of interest" description="Disordered" evidence="2">
    <location>
        <begin position="1"/>
        <end position="30"/>
    </location>
</feature>
<gene>
    <name evidence="4" type="ORF">EAH86_19525</name>
</gene>
<keyword evidence="4" id="KW-0489">Methyltransferase</keyword>
<dbReference type="Proteomes" id="UP000317722">
    <property type="component" value="Unassembled WGS sequence"/>
</dbReference>
<dbReference type="RefSeq" id="WP_140743857.1">
    <property type="nucleotide sequence ID" value="NZ_RCZM01000008.1"/>
</dbReference>
<evidence type="ECO:0000259" key="3">
    <source>
        <dbReference type="Pfam" id="PF13649"/>
    </source>
</evidence>
<dbReference type="GO" id="GO:0032259">
    <property type="term" value="P:methylation"/>
    <property type="evidence" value="ECO:0007669"/>
    <property type="project" value="UniProtKB-KW"/>
</dbReference>
<sequence>MTDEHQHSHGTHGSGGGDGLPDPDRGGHTDRQALWDERYAAKEHVWSATPNAEVERIVGDWTPGRALDLGAGEGRHAVWLAAKGWRVTAVDFSSVGLAKGEKEASARGIRVDWVVADARSWHPAPQHLYDLVLVSYLHLPSDVISRTRSWLAPGGALVVVGHGLRNLTEGVGGPSDPALLHSPEQLREAAGDLIIERCEEYIRPTGDGDAIDVVLVARRPPG</sequence>
<keyword evidence="1 4" id="KW-0808">Transferase</keyword>
<feature type="domain" description="Methyltransferase" evidence="3">
    <location>
        <begin position="67"/>
        <end position="155"/>
    </location>
</feature>
<dbReference type="OrthoDB" id="9786503at2"/>
<reference evidence="4 5" key="1">
    <citation type="journal article" date="2019" name="Environ. Microbiol.">
        <title>Species interactions and distinct microbial communities in high Arctic permafrost affected cryosols are associated with the CH4 and CO2 gas fluxes.</title>
        <authorList>
            <person name="Altshuler I."/>
            <person name="Hamel J."/>
            <person name="Turney S."/>
            <person name="Magnuson E."/>
            <person name="Levesque R."/>
            <person name="Greer C."/>
            <person name="Whyte L.G."/>
        </authorList>
    </citation>
    <scope>NUCLEOTIDE SEQUENCE [LARGE SCALE GENOMIC DNA]</scope>
    <source>
        <strain evidence="4 5">S9.3A</strain>
    </source>
</reference>
<dbReference type="PANTHER" id="PTHR43861">
    <property type="entry name" value="TRANS-ACONITATE 2-METHYLTRANSFERASE-RELATED"/>
    <property type="match status" value="1"/>
</dbReference>
<evidence type="ECO:0000256" key="1">
    <source>
        <dbReference type="ARBA" id="ARBA00022679"/>
    </source>
</evidence>
<keyword evidence="5" id="KW-1185">Reference proteome</keyword>
<evidence type="ECO:0000313" key="4">
    <source>
        <dbReference type="EMBL" id="TPG12930.1"/>
    </source>
</evidence>